<dbReference type="AlphaFoldDB" id="A0A8T3AA48"/>
<dbReference type="EMBL" id="JAGYWB010000019">
    <property type="protein sequence ID" value="KAI0489423.1"/>
    <property type="molecule type" value="Genomic_DNA"/>
</dbReference>
<dbReference type="InterPro" id="IPR023214">
    <property type="entry name" value="HAD_sf"/>
</dbReference>
<keyword evidence="3" id="KW-0479">Metal-binding</keyword>
<evidence type="ECO:0000256" key="3">
    <source>
        <dbReference type="ARBA" id="ARBA00022723"/>
    </source>
</evidence>
<evidence type="ECO:0000256" key="2">
    <source>
        <dbReference type="ARBA" id="ARBA00022692"/>
    </source>
</evidence>
<dbReference type="PROSITE" id="PS00154">
    <property type="entry name" value="ATPASE_E1_E2"/>
    <property type="match status" value="1"/>
</dbReference>
<keyword evidence="4" id="KW-1133">Transmembrane helix</keyword>
<evidence type="ECO:0000313" key="7">
    <source>
        <dbReference type="Proteomes" id="UP000829196"/>
    </source>
</evidence>
<dbReference type="Gene3D" id="3.40.1110.10">
    <property type="entry name" value="Calcium-transporting ATPase, cytoplasmic domain N"/>
    <property type="match status" value="1"/>
</dbReference>
<evidence type="ECO:0000313" key="6">
    <source>
        <dbReference type="EMBL" id="KAI0489423.1"/>
    </source>
</evidence>
<dbReference type="GO" id="GO:0016020">
    <property type="term" value="C:membrane"/>
    <property type="evidence" value="ECO:0007669"/>
    <property type="project" value="UniProtKB-SubCell"/>
</dbReference>
<dbReference type="OrthoDB" id="432719at2759"/>
<dbReference type="InterPro" id="IPR018303">
    <property type="entry name" value="ATPase_P-typ_P_site"/>
</dbReference>
<evidence type="ECO:0000256" key="1">
    <source>
        <dbReference type="ARBA" id="ARBA00004370"/>
    </source>
</evidence>
<dbReference type="PANTHER" id="PTHR46594">
    <property type="entry name" value="P-TYPE CATION-TRANSPORTING ATPASE"/>
    <property type="match status" value="1"/>
</dbReference>
<keyword evidence="7" id="KW-1185">Reference proteome</keyword>
<dbReference type="GO" id="GO:0046872">
    <property type="term" value="F:metal ion binding"/>
    <property type="evidence" value="ECO:0007669"/>
    <property type="project" value="UniProtKB-KW"/>
</dbReference>
<reference evidence="6" key="1">
    <citation type="journal article" date="2022" name="Front. Genet.">
        <title>Chromosome-Scale Assembly of the Dendrobium nobile Genome Provides Insights Into the Molecular Mechanism of the Biosynthesis of the Medicinal Active Ingredient of Dendrobium.</title>
        <authorList>
            <person name="Xu Q."/>
            <person name="Niu S.-C."/>
            <person name="Li K.-L."/>
            <person name="Zheng P.-J."/>
            <person name="Zhang X.-J."/>
            <person name="Jia Y."/>
            <person name="Liu Y."/>
            <person name="Niu Y.-X."/>
            <person name="Yu L.-H."/>
            <person name="Chen D.-F."/>
            <person name="Zhang G.-Q."/>
        </authorList>
    </citation>
    <scope>NUCLEOTIDE SEQUENCE</scope>
    <source>
        <tissue evidence="6">Leaf</tissue>
    </source>
</reference>
<gene>
    <name evidence="6" type="ORF">KFK09_029265</name>
</gene>
<dbReference type="InterPro" id="IPR023299">
    <property type="entry name" value="ATPase_P-typ_cyto_dom_N"/>
</dbReference>
<comment type="subcellular location">
    <subcellularLocation>
        <location evidence="1">Membrane</location>
    </subcellularLocation>
</comment>
<dbReference type="Pfam" id="PF00702">
    <property type="entry name" value="Hydrolase"/>
    <property type="match status" value="1"/>
</dbReference>
<keyword evidence="2" id="KW-0812">Transmembrane</keyword>
<name>A0A8T3AA48_DENNO</name>
<organism evidence="6 7">
    <name type="scientific">Dendrobium nobile</name>
    <name type="common">Orchid</name>
    <dbReference type="NCBI Taxonomy" id="94219"/>
    <lineage>
        <taxon>Eukaryota</taxon>
        <taxon>Viridiplantae</taxon>
        <taxon>Streptophyta</taxon>
        <taxon>Embryophyta</taxon>
        <taxon>Tracheophyta</taxon>
        <taxon>Spermatophyta</taxon>
        <taxon>Magnoliopsida</taxon>
        <taxon>Liliopsida</taxon>
        <taxon>Asparagales</taxon>
        <taxon>Orchidaceae</taxon>
        <taxon>Epidendroideae</taxon>
        <taxon>Malaxideae</taxon>
        <taxon>Dendrobiinae</taxon>
        <taxon>Dendrobium</taxon>
    </lineage>
</organism>
<proteinExistence type="predicted"/>
<dbReference type="GO" id="GO:0000166">
    <property type="term" value="F:nucleotide binding"/>
    <property type="evidence" value="ECO:0007669"/>
    <property type="project" value="InterPro"/>
</dbReference>
<dbReference type="PANTHER" id="PTHR46594:SF2">
    <property type="entry name" value="COPPER-TRANSPORTING ATPASE HMA4"/>
    <property type="match status" value="1"/>
</dbReference>
<protein>
    <submittedName>
        <fullName evidence="6">Uncharacterized protein</fullName>
    </submittedName>
</protein>
<dbReference type="SUPFAM" id="SSF81660">
    <property type="entry name" value="Metal cation-transporting ATPase, ATP-binding domain N"/>
    <property type="match status" value="1"/>
</dbReference>
<comment type="caution">
    <text evidence="6">The sequence shown here is derived from an EMBL/GenBank/DDBJ whole genome shotgun (WGS) entry which is preliminary data.</text>
</comment>
<accession>A0A8T3AA48</accession>
<sequence length="303" mass="33294">MGDIIVKVTHVGSEIALSHRVQLVKEAQLSKALVQKLVDKISRVFVPEVVVVALHAWLGWFIPGAAHLYPRTWIPSGMDEFELANHFGISILVVACPCTPDLATPTAVMVSHSQRSLSRCPDKGGSALEKAHKVKATIFDKTGTLIVGKPAVVHIKLFPSSSLQEVCDLAAVAEPNSEHPISMAVVKYAKKLNSKYDYINDRVMHAKNFKVHPGVGFSAFICGKALLVGNKRLMFATNFLISRELEKYVAETKNIARTWVLIALDGEISINSRRCKIFDPRGVLMISTPTSLPMTRLDGVELF</sequence>
<keyword evidence="5" id="KW-0472">Membrane</keyword>
<dbReference type="Gene3D" id="3.40.50.1000">
    <property type="entry name" value="HAD superfamily/HAD-like"/>
    <property type="match status" value="1"/>
</dbReference>
<evidence type="ECO:0000256" key="5">
    <source>
        <dbReference type="ARBA" id="ARBA00023136"/>
    </source>
</evidence>
<evidence type="ECO:0000256" key="4">
    <source>
        <dbReference type="ARBA" id="ARBA00022989"/>
    </source>
</evidence>
<dbReference type="SMR" id="A0A8T3AA48"/>
<dbReference type="Proteomes" id="UP000829196">
    <property type="component" value="Unassembled WGS sequence"/>
</dbReference>